<dbReference type="STRING" id="104663.SAMN04488121_10626"/>
<evidence type="ECO:0000256" key="6">
    <source>
        <dbReference type="SAM" id="Phobius"/>
    </source>
</evidence>
<evidence type="ECO:0000313" key="10">
    <source>
        <dbReference type="Proteomes" id="UP000199045"/>
    </source>
</evidence>
<keyword evidence="2 6" id="KW-0812">Transmembrane</keyword>
<dbReference type="GO" id="GO:0055085">
    <property type="term" value="P:transmembrane transport"/>
    <property type="evidence" value="ECO:0007669"/>
    <property type="project" value="InterPro"/>
</dbReference>
<feature type="domain" description="p-hydroxybenzoic acid efflux pump subunit AaeA-like beta-barrel" evidence="8">
    <location>
        <begin position="260"/>
        <end position="350"/>
    </location>
</feature>
<protein>
    <submittedName>
        <fullName evidence="9">Membrane fusion protein, multidrug efflux system</fullName>
    </submittedName>
</protein>
<evidence type="ECO:0000259" key="7">
    <source>
        <dbReference type="Pfam" id="PF25917"/>
    </source>
</evidence>
<dbReference type="InterPro" id="IPR058634">
    <property type="entry name" value="AaeA-lik-b-barrel"/>
</dbReference>
<sequence length="355" mass="39367">MTGKRNNYRKTDRLITAITGWVAGIILVALAVWGISTLFELRRYEETNDAQVEEYINPITSRVTGYISRINYEENQDVKKGDTLLVIDDSEYVLQEQEANAALTNARAQIQILESNVITSSKTAEGTQAQIAAAKARLWKQQQEYDRYQKLYDAESATKQQLENVQTALDVAKADYASIVDNYDAAVSKIDDIRSQKAALMAEIQRREALLGRNQLNVSYTVIRAPYDGKMGRRTIQEGQLIQAGQTLAFIVNQATGKWIIANFKETQVSKMHIGQTADVEIDAFPGKTFNGTIESLSPATGSRFSLLPPDNSSGNFVKIVQRIPVRIRLTNAPGEIALLRAGMNATVSISKKNG</sequence>
<evidence type="ECO:0000256" key="3">
    <source>
        <dbReference type="ARBA" id="ARBA00022989"/>
    </source>
</evidence>
<name>A0A1G7WLV8_CHIFI</name>
<dbReference type="InterPro" id="IPR050739">
    <property type="entry name" value="MFP"/>
</dbReference>
<dbReference type="Gene3D" id="1.10.287.470">
    <property type="entry name" value="Helix hairpin bin"/>
    <property type="match status" value="2"/>
</dbReference>
<dbReference type="Pfam" id="PF25963">
    <property type="entry name" value="Beta-barrel_AAEA"/>
    <property type="match status" value="1"/>
</dbReference>
<dbReference type="EMBL" id="FNBN01000006">
    <property type="protein sequence ID" value="SDG72200.1"/>
    <property type="molecule type" value="Genomic_DNA"/>
</dbReference>
<dbReference type="AlphaFoldDB" id="A0A1G7WLV8"/>
<evidence type="ECO:0000259" key="8">
    <source>
        <dbReference type="Pfam" id="PF25963"/>
    </source>
</evidence>
<dbReference type="Gene3D" id="2.40.50.100">
    <property type="match status" value="1"/>
</dbReference>
<keyword evidence="4 6" id="KW-0472">Membrane</keyword>
<evidence type="ECO:0000256" key="2">
    <source>
        <dbReference type="ARBA" id="ARBA00022692"/>
    </source>
</evidence>
<evidence type="ECO:0000256" key="5">
    <source>
        <dbReference type="SAM" id="Coils"/>
    </source>
</evidence>
<organism evidence="9 10">
    <name type="scientific">Chitinophaga filiformis</name>
    <name type="common">Myxococcus filiformis</name>
    <name type="synonym">Flexibacter filiformis</name>
    <dbReference type="NCBI Taxonomy" id="104663"/>
    <lineage>
        <taxon>Bacteria</taxon>
        <taxon>Pseudomonadati</taxon>
        <taxon>Bacteroidota</taxon>
        <taxon>Chitinophagia</taxon>
        <taxon>Chitinophagales</taxon>
        <taxon>Chitinophagaceae</taxon>
        <taxon>Chitinophaga</taxon>
    </lineage>
</organism>
<dbReference type="Proteomes" id="UP000199045">
    <property type="component" value="Unassembled WGS sequence"/>
</dbReference>
<dbReference type="SUPFAM" id="SSF111369">
    <property type="entry name" value="HlyD-like secretion proteins"/>
    <property type="match status" value="2"/>
</dbReference>
<evidence type="ECO:0000256" key="1">
    <source>
        <dbReference type="ARBA" id="ARBA00004167"/>
    </source>
</evidence>
<accession>A0A1G7WLV8</accession>
<reference evidence="9 10" key="1">
    <citation type="submission" date="2016-10" db="EMBL/GenBank/DDBJ databases">
        <authorList>
            <person name="de Groot N.N."/>
        </authorList>
    </citation>
    <scope>NUCLEOTIDE SEQUENCE [LARGE SCALE GENOMIC DNA]</scope>
    <source>
        <strain evidence="9 10">DSM 527</strain>
    </source>
</reference>
<dbReference type="GO" id="GO:0016020">
    <property type="term" value="C:membrane"/>
    <property type="evidence" value="ECO:0007669"/>
    <property type="project" value="UniProtKB-SubCell"/>
</dbReference>
<keyword evidence="5" id="KW-0175">Coiled coil</keyword>
<dbReference type="OrthoDB" id="9811754at2"/>
<dbReference type="Pfam" id="PF25917">
    <property type="entry name" value="BSH_RND"/>
    <property type="match status" value="1"/>
</dbReference>
<dbReference type="PANTHER" id="PTHR30386:SF26">
    <property type="entry name" value="TRANSPORT PROTEIN COMB"/>
    <property type="match status" value="1"/>
</dbReference>
<keyword evidence="3 6" id="KW-1133">Transmembrane helix</keyword>
<gene>
    <name evidence="9" type="ORF">SAMN04488121_10626</name>
</gene>
<proteinExistence type="predicted"/>
<evidence type="ECO:0000256" key="4">
    <source>
        <dbReference type="ARBA" id="ARBA00023136"/>
    </source>
</evidence>
<feature type="domain" description="Multidrug resistance protein MdtA-like barrel-sandwich hybrid" evidence="7">
    <location>
        <begin position="59"/>
        <end position="253"/>
    </location>
</feature>
<evidence type="ECO:0000313" key="9">
    <source>
        <dbReference type="EMBL" id="SDG72200.1"/>
    </source>
</evidence>
<dbReference type="RefSeq" id="WP_089835113.1">
    <property type="nucleotide sequence ID" value="NZ_FNBN01000006.1"/>
</dbReference>
<feature type="coiled-coil region" evidence="5">
    <location>
        <begin position="96"/>
        <end position="165"/>
    </location>
</feature>
<dbReference type="Gene3D" id="2.40.30.170">
    <property type="match status" value="1"/>
</dbReference>
<feature type="transmembrane region" description="Helical" evidence="6">
    <location>
        <begin position="14"/>
        <end position="35"/>
    </location>
</feature>
<dbReference type="PANTHER" id="PTHR30386">
    <property type="entry name" value="MEMBRANE FUSION SUBUNIT OF EMRAB-TOLC MULTIDRUG EFFLUX PUMP"/>
    <property type="match status" value="1"/>
</dbReference>
<comment type="subcellular location">
    <subcellularLocation>
        <location evidence="1">Membrane</location>
        <topology evidence="1">Single-pass membrane protein</topology>
    </subcellularLocation>
</comment>
<dbReference type="InterPro" id="IPR058625">
    <property type="entry name" value="MdtA-like_BSH"/>
</dbReference>